<dbReference type="SUPFAM" id="SSF53756">
    <property type="entry name" value="UDP-Glycosyltransferase/glycogen phosphorylase"/>
    <property type="match status" value="1"/>
</dbReference>
<dbReference type="Proteomes" id="UP000001037">
    <property type="component" value="Chromosome"/>
</dbReference>
<evidence type="ECO:0000313" key="2">
    <source>
        <dbReference type="Proteomes" id="UP000001037"/>
    </source>
</evidence>
<organism evidence="1 2">
    <name type="scientific">Pyrolobus fumarii (strain DSM 11204 / 1A)</name>
    <dbReference type="NCBI Taxonomy" id="694429"/>
    <lineage>
        <taxon>Archaea</taxon>
        <taxon>Thermoproteota</taxon>
        <taxon>Thermoprotei</taxon>
        <taxon>Desulfurococcales</taxon>
        <taxon>Pyrodictiaceae</taxon>
        <taxon>Pyrolobus</taxon>
    </lineage>
</organism>
<proteinExistence type="predicted"/>
<dbReference type="InParanoid" id="G0EEZ2"/>
<name>G0EEZ2_PYRF1</name>
<keyword evidence="2" id="KW-1185">Reference proteome</keyword>
<dbReference type="AlphaFoldDB" id="G0EEZ2"/>
<dbReference type="Gene3D" id="3.40.50.2000">
    <property type="entry name" value="Glycogen Phosphorylase B"/>
    <property type="match status" value="2"/>
</dbReference>
<dbReference type="GO" id="GO:0016740">
    <property type="term" value="F:transferase activity"/>
    <property type="evidence" value="ECO:0007669"/>
    <property type="project" value="UniProtKB-KW"/>
</dbReference>
<evidence type="ECO:0000313" key="1">
    <source>
        <dbReference type="EMBL" id="AEM38106.1"/>
    </source>
</evidence>
<keyword evidence="1" id="KW-0808">Transferase</keyword>
<dbReference type="STRING" id="694429.Pyrfu_0234"/>
<dbReference type="HOGENOM" id="CLU_778299_0_0_2"/>
<reference evidence="1 2" key="1">
    <citation type="journal article" date="2011" name="Stand. Genomic Sci.">
        <title>Complete genome sequence of the hyperthermophilic chemolithoautotroph Pyrolobus fumarii type strain (1A).</title>
        <authorList>
            <person name="Anderson I."/>
            <person name="Goker M."/>
            <person name="Nolan M."/>
            <person name="Lucas S."/>
            <person name="Hammon N."/>
            <person name="Deshpande S."/>
            <person name="Cheng J.F."/>
            <person name="Tapia R."/>
            <person name="Han C."/>
            <person name="Goodwin L."/>
            <person name="Pitluck S."/>
            <person name="Huntemann M."/>
            <person name="Liolios K."/>
            <person name="Ivanova N."/>
            <person name="Pagani I."/>
            <person name="Mavromatis K."/>
            <person name="Ovchinikova G."/>
            <person name="Pati A."/>
            <person name="Chen A."/>
            <person name="Palaniappan K."/>
            <person name="Land M."/>
            <person name="Hauser L."/>
            <person name="Brambilla E.M."/>
            <person name="Huber H."/>
            <person name="Yasawong M."/>
            <person name="Rohde M."/>
            <person name="Spring S."/>
            <person name="Abt B."/>
            <person name="Sikorski J."/>
            <person name="Wirth R."/>
            <person name="Detter J.C."/>
            <person name="Woyke T."/>
            <person name="Bristow J."/>
            <person name="Eisen J.A."/>
            <person name="Markowitz V."/>
            <person name="Hugenholtz P."/>
            <person name="Kyrpides N.C."/>
            <person name="Klenk H.P."/>
            <person name="Lapidus A."/>
        </authorList>
    </citation>
    <scope>NUCLEOTIDE SEQUENCE [LARGE SCALE GENOMIC DNA]</scope>
    <source>
        <strain evidence="2">DSM 11204 / 1A</strain>
    </source>
</reference>
<sequence length="373" mass="42639">MATFASLLLVLVSVKRGYRIGIVTRWGAACGISLHGELIARALLSMGHEVRVYAPTLETAGRDWHHVLIEGDPPWVQRVYGEVDEVEYPEGGYFRRPSDWDENDVIIVEGYHRLPWRALEPHVREVKRRGTATILVVHYAFPRDLEPVLEDPSLWDVVAVFDERFVGMVERVAGKRARVEIVPYPYMVLEVDYADRPSYAEGKVLLFSFGRQPPHEYVDYLRGIARLVKRKYPLVYRVVRSLGTIGYQADWLVVEHRKLSVKELYSALKGADIHLIPKWDHPGIVVSSTLAQVLYAGVATIVPDTRYFETIPDGLEESGPVIKYRLGDVTDLVSRLELLIKDEGLRRELGRRAKRYAWERRAEVVAEKLLSSI</sequence>
<gene>
    <name evidence="1" type="ordered locus">Pyrfu_0234</name>
</gene>
<dbReference type="KEGG" id="pfm:Pyrfu_0234"/>
<dbReference type="eggNOG" id="arCOG01408">
    <property type="taxonomic scope" value="Archaea"/>
</dbReference>
<protein>
    <submittedName>
        <fullName evidence="1">Glycosyl transferase group 1</fullName>
    </submittedName>
</protein>
<accession>G0EEZ2</accession>
<dbReference type="EMBL" id="CP002838">
    <property type="protein sequence ID" value="AEM38106.1"/>
    <property type="molecule type" value="Genomic_DNA"/>
</dbReference>